<dbReference type="InterPro" id="IPR025877">
    <property type="entry name" value="MobA-like_NTP_Trfase"/>
</dbReference>
<dbReference type="RefSeq" id="WP_173803995.1">
    <property type="nucleotide sequence ID" value="NZ_JABSNM010000002.1"/>
</dbReference>
<evidence type="ECO:0000259" key="2">
    <source>
        <dbReference type="Pfam" id="PF12804"/>
    </source>
</evidence>
<keyword evidence="3" id="KW-0548">Nucleotidyltransferase</keyword>
<dbReference type="PANTHER" id="PTHR43777">
    <property type="entry name" value="MOLYBDENUM COFACTOR CYTIDYLYLTRANSFERASE"/>
    <property type="match status" value="1"/>
</dbReference>
<gene>
    <name evidence="3" type="ORF">HNQ01_000765</name>
</gene>
<dbReference type="PANTHER" id="PTHR43777:SF1">
    <property type="entry name" value="MOLYBDENUM COFACTOR CYTIDYLYLTRANSFERASE"/>
    <property type="match status" value="1"/>
</dbReference>
<keyword evidence="4" id="KW-1185">Reference proteome</keyword>
<dbReference type="Pfam" id="PF12804">
    <property type="entry name" value="NTP_transf_3"/>
    <property type="match status" value="1"/>
</dbReference>
<comment type="caution">
    <text evidence="3">The sequence shown here is derived from an EMBL/GenBank/DDBJ whole genome shotgun (WGS) entry which is preliminary data.</text>
</comment>
<dbReference type="SUPFAM" id="SSF53448">
    <property type="entry name" value="Nucleotide-diphospho-sugar transferases"/>
    <property type="match status" value="1"/>
</dbReference>
<feature type="domain" description="MobA-like NTP transferase" evidence="2">
    <location>
        <begin position="5"/>
        <end position="157"/>
    </location>
</feature>
<dbReference type="GO" id="GO:0016779">
    <property type="term" value="F:nucleotidyltransferase activity"/>
    <property type="evidence" value="ECO:0007669"/>
    <property type="project" value="UniProtKB-KW"/>
</dbReference>
<dbReference type="InterPro" id="IPR029044">
    <property type="entry name" value="Nucleotide-diphossugar_trans"/>
</dbReference>
<sequence>MPVHATVLAAGLGRRLGGRAKAALEIDGVSLLERLVAALRAAGVDRVEVVVGGPHQAVLTALAARSGAGVVAHRLAAPDLIDSQRLALAHHQAQAPCVDLMLTVADLPGLSAADLSGLLAAWRQRVPGVEAMRPVVDGTVGHPLLLAAPLAARLAATGAGVREGLAALGMRAQPWPGTTRGPVDDLDTPEDLARLRQALAPARVDWRAPATGSA</sequence>
<dbReference type="EMBL" id="JABSNM010000002">
    <property type="protein sequence ID" value="NRT55055.1"/>
    <property type="molecule type" value="Genomic_DNA"/>
</dbReference>
<proteinExistence type="predicted"/>
<evidence type="ECO:0000256" key="1">
    <source>
        <dbReference type="ARBA" id="ARBA00022842"/>
    </source>
</evidence>
<evidence type="ECO:0000313" key="3">
    <source>
        <dbReference type="EMBL" id="NRT55055.1"/>
    </source>
</evidence>
<reference evidence="3 4" key="1">
    <citation type="submission" date="2020-05" db="EMBL/GenBank/DDBJ databases">
        <title>Genomic Encyclopedia of Type Strains, Phase IV (KMG-V): Genome sequencing to study the core and pangenomes of soil and plant-associated prokaryotes.</title>
        <authorList>
            <person name="Whitman W."/>
        </authorList>
    </citation>
    <scope>NUCLEOTIDE SEQUENCE [LARGE SCALE GENOMIC DNA]</scope>
    <source>
        <strain evidence="3 4">C29</strain>
    </source>
</reference>
<keyword evidence="1" id="KW-0460">Magnesium</keyword>
<dbReference type="Proteomes" id="UP001516061">
    <property type="component" value="Unassembled WGS sequence"/>
</dbReference>
<protein>
    <submittedName>
        <fullName evidence="3">CTP:molybdopterin cytidylyltransferase MocA</fullName>
    </submittedName>
</protein>
<dbReference type="Gene3D" id="3.90.550.10">
    <property type="entry name" value="Spore Coat Polysaccharide Biosynthesis Protein SpsA, Chain A"/>
    <property type="match status" value="1"/>
</dbReference>
<evidence type="ECO:0000313" key="4">
    <source>
        <dbReference type="Proteomes" id="UP001516061"/>
    </source>
</evidence>
<organism evidence="3 4">
    <name type="scientific">Sphaerotilus uruguayifluvii</name>
    <dbReference type="NCBI Taxonomy" id="2735897"/>
    <lineage>
        <taxon>Bacteria</taxon>
        <taxon>Pseudomonadati</taxon>
        <taxon>Pseudomonadota</taxon>
        <taxon>Betaproteobacteria</taxon>
        <taxon>Burkholderiales</taxon>
        <taxon>Sphaerotilaceae</taxon>
        <taxon>Sphaerotilus</taxon>
    </lineage>
</organism>
<accession>A0ABX2G0V8</accession>
<keyword evidence="3" id="KW-0808">Transferase</keyword>
<name>A0ABX2G0V8_9BURK</name>